<evidence type="ECO:0000313" key="1">
    <source>
        <dbReference type="EMBL" id="KMQ86344.1"/>
    </source>
</evidence>
<organism evidence="1 2">
    <name type="scientific">Lasius niger</name>
    <name type="common">Black garden ant</name>
    <dbReference type="NCBI Taxonomy" id="67767"/>
    <lineage>
        <taxon>Eukaryota</taxon>
        <taxon>Metazoa</taxon>
        <taxon>Ecdysozoa</taxon>
        <taxon>Arthropoda</taxon>
        <taxon>Hexapoda</taxon>
        <taxon>Insecta</taxon>
        <taxon>Pterygota</taxon>
        <taxon>Neoptera</taxon>
        <taxon>Endopterygota</taxon>
        <taxon>Hymenoptera</taxon>
        <taxon>Apocrita</taxon>
        <taxon>Aculeata</taxon>
        <taxon>Formicoidea</taxon>
        <taxon>Formicidae</taxon>
        <taxon>Formicinae</taxon>
        <taxon>Lasius</taxon>
        <taxon>Lasius</taxon>
    </lineage>
</organism>
<proteinExistence type="predicted"/>
<accession>A0A0J7K7V0</accession>
<dbReference type="Proteomes" id="UP000036403">
    <property type="component" value="Unassembled WGS sequence"/>
</dbReference>
<comment type="caution">
    <text evidence="1">The sequence shown here is derived from an EMBL/GenBank/DDBJ whole genome shotgun (WGS) entry which is preliminary data.</text>
</comment>
<dbReference type="OrthoDB" id="10488143at2759"/>
<evidence type="ECO:0000313" key="2">
    <source>
        <dbReference type="Proteomes" id="UP000036403"/>
    </source>
</evidence>
<dbReference type="AlphaFoldDB" id="A0A0J7K7V0"/>
<sequence>MRLCYHESDCLPFRFHGIMANLPGGVVLQGIHDDAGIITAIVSDVCHASVLMIEDNIVEIRYTAASYVIRELINTENLAVVFEIKNDETRRTVTFTLLQRCGSTGVEYPHATFRINLYAVD</sequence>
<protein>
    <submittedName>
        <fullName evidence="1">Dna excision repair protein ercc-3</fullName>
    </submittedName>
</protein>
<dbReference type="PaxDb" id="67767-A0A0J7K7V0"/>
<name>A0A0J7K7V0_LASNI</name>
<keyword evidence="2" id="KW-1185">Reference proteome</keyword>
<gene>
    <name evidence="1" type="ORF">RF55_14682</name>
</gene>
<dbReference type="EMBL" id="LBMM01012222">
    <property type="protein sequence ID" value="KMQ86344.1"/>
    <property type="molecule type" value="Genomic_DNA"/>
</dbReference>
<reference evidence="1 2" key="1">
    <citation type="submission" date="2015-04" db="EMBL/GenBank/DDBJ databases">
        <title>Lasius niger genome sequencing.</title>
        <authorList>
            <person name="Konorov E.A."/>
            <person name="Nikitin M.A."/>
            <person name="Kirill M.V."/>
            <person name="Chang P."/>
        </authorList>
    </citation>
    <scope>NUCLEOTIDE SEQUENCE [LARGE SCALE GENOMIC DNA]</scope>
    <source>
        <tissue evidence="1">Whole</tissue>
    </source>
</reference>